<feature type="region of interest" description="Disordered" evidence="1">
    <location>
        <begin position="23"/>
        <end position="180"/>
    </location>
</feature>
<feature type="compositionally biased region" description="Polar residues" evidence="1">
    <location>
        <begin position="522"/>
        <end position="534"/>
    </location>
</feature>
<feature type="region of interest" description="Disordered" evidence="1">
    <location>
        <begin position="492"/>
        <end position="605"/>
    </location>
</feature>
<feature type="region of interest" description="Disordered" evidence="1">
    <location>
        <begin position="296"/>
        <end position="332"/>
    </location>
</feature>
<feature type="compositionally biased region" description="Polar residues" evidence="1">
    <location>
        <begin position="322"/>
        <end position="332"/>
    </location>
</feature>
<feature type="compositionally biased region" description="Polar residues" evidence="1">
    <location>
        <begin position="468"/>
        <end position="478"/>
    </location>
</feature>
<dbReference type="AlphaFoldDB" id="A0A9P7AVG7"/>
<feature type="compositionally biased region" description="Low complexity" evidence="1">
    <location>
        <begin position="57"/>
        <end position="139"/>
    </location>
</feature>
<feature type="compositionally biased region" description="Polar residues" evidence="1">
    <location>
        <begin position="42"/>
        <end position="56"/>
    </location>
</feature>
<keyword evidence="2" id="KW-0812">Transmembrane</keyword>
<feature type="compositionally biased region" description="Low complexity" evidence="1">
    <location>
        <begin position="162"/>
        <end position="180"/>
    </location>
</feature>
<reference evidence="3" key="1">
    <citation type="submission" date="2019-07" db="EMBL/GenBank/DDBJ databases">
        <title>Hyphodiscus hymeniophilus genome sequencing and assembly.</title>
        <authorList>
            <person name="Kramer G."/>
            <person name="Nodwell J."/>
        </authorList>
    </citation>
    <scope>NUCLEOTIDE SEQUENCE</scope>
    <source>
        <strain evidence="3">ATCC 34498</strain>
    </source>
</reference>
<feature type="compositionally biased region" description="Polar residues" evidence="1">
    <location>
        <begin position="140"/>
        <end position="161"/>
    </location>
</feature>
<feature type="compositionally biased region" description="Polar residues" evidence="1">
    <location>
        <begin position="23"/>
        <end position="35"/>
    </location>
</feature>
<proteinExistence type="predicted"/>
<evidence type="ECO:0000313" key="4">
    <source>
        <dbReference type="Proteomes" id="UP000785200"/>
    </source>
</evidence>
<dbReference type="OrthoDB" id="5240840at2759"/>
<keyword evidence="4" id="KW-1185">Reference proteome</keyword>
<keyword evidence="2" id="KW-1133">Transmembrane helix</keyword>
<protein>
    <submittedName>
        <fullName evidence="3">Uncharacterized protein</fullName>
    </submittedName>
</protein>
<accession>A0A9P7AVG7</accession>
<evidence type="ECO:0000313" key="3">
    <source>
        <dbReference type="EMBL" id="KAG0647311.1"/>
    </source>
</evidence>
<evidence type="ECO:0000256" key="2">
    <source>
        <dbReference type="SAM" id="Phobius"/>
    </source>
</evidence>
<feature type="compositionally biased region" description="Low complexity" evidence="1">
    <location>
        <begin position="505"/>
        <end position="521"/>
    </location>
</feature>
<dbReference type="EMBL" id="VNKQ01000013">
    <property type="protein sequence ID" value="KAG0647311.1"/>
    <property type="molecule type" value="Genomic_DNA"/>
</dbReference>
<feature type="compositionally biased region" description="Basic and acidic residues" evidence="1">
    <location>
        <begin position="296"/>
        <end position="309"/>
    </location>
</feature>
<dbReference type="CDD" id="cd12087">
    <property type="entry name" value="TM_EGFR-like"/>
    <property type="match status" value="1"/>
</dbReference>
<feature type="compositionally biased region" description="Basic and acidic residues" evidence="1">
    <location>
        <begin position="557"/>
        <end position="576"/>
    </location>
</feature>
<organism evidence="3 4">
    <name type="scientific">Hyphodiscus hymeniophilus</name>
    <dbReference type="NCBI Taxonomy" id="353542"/>
    <lineage>
        <taxon>Eukaryota</taxon>
        <taxon>Fungi</taxon>
        <taxon>Dikarya</taxon>
        <taxon>Ascomycota</taxon>
        <taxon>Pezizomycotina</taxon>
        <taxon>Leotiomycetes</taxon>
        <taxon>Helotiales</taxon>
        <taxon>Hyphodiscaceae</taxon>
        <taxon>Hyphodiscus</taxon>
    </lineage>
</organism>
<keyword evidence="2" id="KW-0472">Membrane</keyword>
<feature type="transmembrane region" description="Helical" evidence="2">
    <location>
        <begin position="203"/>
        <end position="224"/>
    </location>
</feature>
<comment type="caution">
    <text evidence="3">The sequence shown here is derived from an EMBL/GenBank/DDBJ whole genome shotgun (WGS) entry which is preliminary data.</text>
</comment>
<name>A0A9P7AVG7_9HELO</name>
<sequence length="671" mass="71698">MSTHANLPAGSLTTVAGETLFANTTREAAVQSTTPIAPPPESTTSSAEVQGNSSLDTASSISTSSAAPTTSIVSTSSSTPEPETTTSSIPPPAATITSVTPVESITPAAASSTSKPPTSASPISTTTTPTVSSITATPILQSEVSATPSSTEIGTIENNGFTSVVPSSRSSTSITSTTTSGPVAESSAAIGIASNSEVTAAPVVGGVLGSVAFLGIIGLLLWFLRRRKRKVSLLTPLTTGTKERFYEIDSGSVGPTRRSTKWKATLEYQSEKLRDQVAVVVAGAVGVGASLKTKLAGDRSDTPSVDLDRGNSQFLDGPIPQHSRNNSSVLSSHTGNVTVQDRFDDWWQRFTDGMNFNWRLRQRDRQSMDLFASARSMSEQQANINRPPDFSQLLGMDDRELHLQAERRRASFGHSPPQIGSLGLDFSTQQDPFADPPSKAPGHVQNPAMKLPSTSPGSNPFADPINPPTRSIPKQNSYISDIRRLRGLSIDTTKSNHFSNPPPTINTNPNIPPTTTNNKTTSLFPTSRYPSSIAPSRDSYRDTLSSSISTNARKGKGRSDPFDLERPELWRPKFDDSMPTPRDSTRDLYPDPLRTPGRHSIEDRKGPLVGIQPRIVSTMNDTRNGRVVSETGTYANTVMGKEGVETKAIRMEMGGTSGNTESNQNLYKIYS</sequence>
<feature type="region of interest" description="Disordered" evidence="1">
    <location>
        <begin position="410"/>
        <end position="478"/>
    </location>
</feature>
<gene>
    <name evidence="3" type="ORF">D0Z07_6965</name>
</gene>
<feature type="compositionally biased region" description="Polar residues" evidence="1">
    <location>
        <begin position="542"/>
        <end position="552"/>
    </location>
</feature>
<evidence type="ECO:0000256" key="1">
    <source>
        <dbReference type="SAM" id="MobiDB-lite"/>
    </source>
</evidence>
<dbReference type="Proteomes" id="UP000785200">
    <property type="component" value="Unassembled WGS sequence"/>
</dbReference>